<dbReference type="RefSeq" id="WP_376995773.1">
    <property type="nucleotide sequence ID" value="NZ_JBHSLC010000023.1"/>
</dbReference>
<keyword evidence="3" id="KW-1185">Reference proteome</keyword>
<protein>
    <recommendedName>
        <fullName evidence="4">DUF1640 domain-containing protein</fullName>
    </recommendedName>
</protein>
<organism evidence="2 3">
    <name type="scientific">Azospirillum himalayense</name>
    <dbReference type="NCBI Taxonomy" id="654847"/>
    <lineage>
        <taxon>Bacteria</taxon>
        <taxon>Pseudomonadati</taxon>
        <taxon>Pseudomonadota</taxon>
        <taxon>Alphaproteobacteria</taxon>
        <taxon>Rhodospirillales</taxon>
        <taxon>Azospirillaceae</taxon>
        <taxon>Azospirillum</taxon>
    </lineage>
</organism>
<proteinExistence type="predicted"/>
<name>A0ABW0G5S4_9PROT</name>
<sequence>MSAVPFDTLKFATKLQAGGFTPDQARAAAEAFADATGQDIATKSDIAYLRNELRNDAQILERDLKIWFGKMMAWQLTAITALVGLAAAAIKLL</sequence>
<evidence type="ECO:0000313" key="2">
    <source>
        <dbReference type="EMBL" id="MFC5356194.1"/>
    </source>
</evidence>
<comment type="caution">
    <text evidence="2">The sequence shown here is derived from an EMBL/GenBank/DDBJ whole genome shotgun (WGS) entry which is preliminary data.</text>
</comment>
<evidence type="ECO:0008006" key="4">
    <source>
        <dbReference type="Google" id="ProtNLM"/>
    </source>
</evidence>
<feature type="transmembrane region" description="Helical" evidence="1">
    <location>
        <begin position="72"/>
        <end position="90"/>
    </location>
</feature>
<reference evidence="3" key="1">
    <citation type="journal article" date="2019" name="Int. J. Syst. Evol. Microbiol.">
        <title>The Global Catalogue of Microorganisms (GCM) 10K type strain sequencing project: providing services to taxonomists for standard genome sequencing and annotation.</title>
        <authorList>
            <consortium name="The Broad Institute Genomics Platform"/>
            <consortium name="The Broad Institute Genome Sequencing Center for Infectious Disease"/>
            <person name="Wu L."/>
            <person name="Ma J."/>
        </authorList>
    </citation>
    <scope>NUCLEOTIDE SEQUENCE [LARGE SCALE GENOMIC DNA]</scope>
    <source>
        <strain evidence="3">CCUG 58760</strain>
    </source>
</reference>
<accession>A0ABW0G5S4</accession>
<evidence type="ECO:0000256" key="1">
    <source>
        <dbReference type="SAM" id="Phobius"/>
    </source>
</evidence>
<dbReference type="EMBL" id="JBHSLC010000023">
    <property type="protein sequence ID" value="MFC5356194.1"/>
    <property type="molecule type" value="Genomic_DNA"/>
</dbReference>
<keyword evidence="1" id="KW-0812">Transmembrane</keyword>
<evidence type="ECO:0000313" key="3">
    <source>
        <dbReference type="Proteomes" id="UP001596166"/>
    </source>
</evidence>
<dbReference type="Proteomes" id="UP001596166">
    <property type="component" value="Unassembled WGS sequence"/>
</dbReference>
<keyword evidence="1" id="KW-1133">Transmembrane helix</keyword>
<gene>
    <name evidence="2" type="ORF">ACFPMG_14380</name>
</gene>
<keyword evidence="1" id="KW-0472">Membrane</keyword>